<name>A0ACC3DU16_9PEZI</name>
<dbReference type="EMBL" id="JAWDJW010000762">
    <property type="protein sequence ID" value="KAK3080062.1"/>
    <property type="molecule type" value="Genomic_DNA"/>
</dbReference>
<accession>A0ACC3DU16</accession>
<proteinExistence type="predicted"/>
<comment type="caution">
    <text evidence="1">The sequence shown here is derived from an EMBL/GenBank/DDBJ whole genome shotgun (WGS) entry which is preliminary data.</text>
</comment>
<evidence type="ECO:0000313" key="1">
    <source>
        <dbReference type="EMBL" id="KAK3080062.1"/>
    </source>
</evidence>
<sequence length="206" mass="22252">MPTLPLHPPSPLRPAVSSQMNPLPHLLQTPSGLAIVEIQGTIHTPPPPSPPPLHSSASFPVAEDSDDDDGDDDDGDAVMRDRDAALAPALAVLGKGQHAPVGRLVFPLYEDATAVDGEGREGSKEGDTKWMKKVYLYVGKHQRMTGEVKRLSKPLAVVRRRERVEEGGGGDGLGRKSEREREGLEVVEVVRWKVVFGQRPEPVGGE</sequence>
<organism evidence="1 2">
    <name type="scientific">Coniosporium uncinatum</name>
    <dbReference type="NCBI Taxonomy" id="93489"/>
    <lineage>
        <taxon>Eukaryota</taxon>
        <taxon>Fungi</taxon>
        <taxon>Dikarya</taxon>
        <taxon>Ascomycota</taxon>
        <taxon>Pezizomycotina</taxon>
        <taxon>Dothideomycetes</taxon>
        <taxon>Dothideomycetes incertae sedis</taxon>
        <taxon>Coniosporium</taxon>
    </lineage>
</organism>
<keyword evidence="2" id="KW-1185">Reference proteome</keyword>
<dbReference type="Proteomes" id="UP001186974">
    <property type="component" value="Unassembled WGS sequence"/>
</dbReference>
<reference evidence="1" key="1">
    <citation type="submission" date="2024-09" db="EMBL/GenBank/DDBJ databases">
        <title>Black Yeasts Isolated from many extreme environments.</title>
        <authorList>
            <person name="Coleine C."/>
            <person name="Stajich J.E."/>
            <person name="Selbmann L."/>
        </authorList>
    </citation>
    <scope>NUCLEOTIDE SEQUENCE</scope>
    <source>
        <strain evidence="1">CCFEE 5737</strain>
    </source>
</reference>
<gene>
    <name evidence="1" type="ORF">LTS18_003226</name>
</gene>
<evidence type="ECO:0000313" key="2">
    <source>
        <dbReference type="Proteomes" id="UP001186974"/>
    </source>
</evidence>
<protein>
    <submittedName>
        <fullName evidence="1">Uncharacterized protein</fullName>
    </submittedName>
</protein>